<dbReference type="InterPro" id="IPR036291">
    <property type="entry name" value="NAD(P)-bd_dom_sf"/>
</dbReference>
<dbReference type="PANTHER" id="PTHR43818">
    <property type="entry name" value="BCDNA.GH03377"/>
    <property type="match status" value="1"/>
</dbReference>
<reference evidence="3 4" key="1">
    <citation type="journal article" date="2016" name="Nat. Commun.">
        <title>Thousands of microbial genomes shed light on interconnected biogeochemical processes in an aquifer system.</title>
        <authorList>
            <person name="Anantharaman K."/>
            <person name="Brown C.T."/>
            <person name="Hug L.A."/>
            <person name="Sharon I."/>
            <person name="Castelle C.J."/>
            <person name="Probst A.J."/>
            <person name="Thomas B.C."/>
            <person name="Singh A."/>
            <person name="Wilkins M.J."/>
            <person name="Karaoz U."/>
            <person name="Brodie E.L."/>
            <person name="Williams K.H."/>
            <person name="Hubbard S.S."/>
            <person name="Banfield J.F."/>
        </authorList>
    </citation>
    <scope>NUCLEOTIDE SEQUENCE [LARGE SCALE GENOMIC DNA]</scope>
</reference>
<evidence type="ECO:0000313" key="3">
    <source>
        <dbReference type="EMBL" id="OGF97598.1"/>
    </source>
</evidence>
<dbReference type="Gene3D" id="3.40.50.720">
    <property type="entry name" value="NAD(P)-binding Rossmann-like Domain"/>
    <property type="match status" value="1"/>
</dbReference>
<feature type="non-terminal residue" evidence="3">
    <location>
        <position position="429"/>
    </location>
</feature>
<feature type="domain" description="Gfo/Idh/MocA-like oxidoreductase N-terminal" evidence="1">
    <location>
        <begin position="48"/>
        <end position="166"/>
    </location>
</feature>
<dbReference type="Pfam" id="PF02894">
    <property type="entry name" value="GFO_IDH_MocA_C"/>
    <property type="match status" value="1"/>
</dbReference>
<dbReference type="Gene3D" id="3.30.360.10">
    <property type="entry name" value="Dihydrodipicolinate Reductase, domain 2"/>
    <property type="match status" value="1"/>
</dbReference>
<evidence type="ECO:0000259" key="1">
    <source>
        <dbReference type="Pfam" id="PF01408"/>
    </source>
</evidence>
<dbReference type="EMBL" id="MFIV01000222">
    <property type="protein sequence ID" value="OGF97598.1"/>
    <property type="molecule type" value="Genomic_DNA"/>
</dbReference>
<dbReference type="Pfam" id="PF01408">
    <property type="entry name" value="GFO_IDH_MocA"/>
    <property type="match status" value="1"/>
</dbReference>
<dbReference type="InterPro" id="IPR050463">
    <property type="entry name" value="Gfo/Idh/MocA_oxidrdct_glycsds"/>
</dbReference>
<evidence type="ECO:0000259" key="2">
    <source>
        <dbReference type="Pfam" id="PF02894"/>
    </source>
</evidence>
<dbReference type="SUPFAM" id="SSF55347">
    <property type="entry name" value="Glyceraldehyde-3-phosphate dehydrogenase-like, C-terminal domain"/>
    <property type="match status" value="1"/>
</dbReference>
<evidence type="ECO:0008006" key="5">
    <source>
        <dbReference type="Google" id="ProtNLM"/>
    </source>
</evidence>
<dbReference type="SUPFAM" id="SSF51735">
    <property type="entry name" value="NAD(P)-binding Rossmann-fold domains"/>
    <property type="match status" value="1"/>
</dbReference>
<dbReference type="InterPro" id="IPR004104">
    <property type="entry name" value="Gfo/Idh/MocA-like_OxRdtase_C"/>
</dbReference>
<dbReference type="GO" id="GO:0000166">
    <property type="term" value="F:nucleotide binding"/>
    <property type="evidence" value="ECO:0007669"/>
    <property type="project" value="InterPro"/>
</dbReference>
<gene>
    <name evidence="3" type="ORF">A2Z86_02970</name>
</gene>
<dbReference type="AlphaFoldDB" id="A0A1F5YBK8"/>
<dbReference type="InterPro" id="IPR000683">
    <property type="entry name" value="Gfo/Idh/MocA-like_OxRdtase_N"/>
</dbReference>
<sequence>MKEQDRLNRREFLGKTTLLASAAGIVAGAKKTQAQINNAAIPPASRVGVGFIGVGIRGTLLLEGTQQVAGVEPVAAADLYKGHLERAKELTGGKIITTGDYQELLSRSDIDAVVIAAPDHWHKRLALEAFQAGKNIYVEKPLTHKWEDGEELIQAAAKSGKVVQVGSQYMSMACAQKAIDLIRSGRLGQITLVEGKIHRNSSTGAWYYPIPPDASPQTVDWKRFIGDSKWYEFDLKRFFQWRLFWDYSGGLPTDLFVHLVTATHQLMGVEAPESAVAFGDIYRWKNYRDVPDQMTALVTYAEGFTLKLTSTANNGHPGPALTFYGTEGTLEYDGDSMTYYYEPRRENFGYPTHSWATPTVEQFRQIMNLDKGLNPVIGAPAKTASPEVFSAGEGAEESTAAHLRNFYEAIRNKTQAIEPMQTGVNAVNV</sequence>
<protein>
    <recommendedName>
        <fullName evidence="5">Gfo/Idh/MocA-like oxidoreductase N-terminal domain-containing protein</fullName>
    </recommendedName>
</protein>
<name>A0A1F5YBK8_9BACT</name>
<dbReference type="PANTHER" id="PTHR43818:SF5">
    <property type="entry name" value="OXIDOREDUCTASE FAMILY PROTEIN"/>
    <property type="match status" value="1"/>
</dbReference>
<organism evidence="3 4">
    <name type="scientific">Candidatus Glassbacteria bacterium GWA2_58_10</name>
    <dbReference type="NCBI Taxonomy" id="1817865"/>
    <lineage>
        <taxon>Bacteria</taxon>
        <taxon>Candidatus Glassiibacteriota</taxon>
    </lineage>
</organism>
<dbReference type="PROSITE" id="PS51318">
    <property type="entry name" value="TAT"/>
    <property type="match status" value="1"/>
</dbReference>
<dbReference type="InterPro" id="IPR006311">
    <property type="entry name" value="TAT_signal"/>
</dbReference>
<evidence type="ECO:0000313" key="4">
    <source>
        <dbReference type="Proteomes" id="UP000176992"/>
    </source>
</evidence>
<proteinExistence type="predicted"/>
<feature type="domain" description="Gfo/Idh/MocA-like oxidoreductase C-terminal" evidence="2">
    <location>
        <begin position="180"/>
        <end position="428"/>
    </location>
</feature>
<comment type="caution">
    <text evidence="3">The sequence shown here is derived from an EMBL/GenBank/DDBJ whole genome shotgun (WGS) entry which is preliminary data.</text>
</comment>
<accession>A0A1F5YBK8</accession>
<dbReference type="Proteomes" id="UP000176992">
    <property type="component" value="Unassembled WGS sequence"/>
</dbReference>